<evidence type="ECO:0000313" key="3">
    <source>
        <dbReference type="Proteomes" id="UP000190890"/>
    </source>
</evidence>
<reference evidence="2 3" key="1">
    <citation type="submission" date="2016-05" db="EMBL/GenBank/DDBJ databases">
        <title>Microbial solvent formation.</title>
        <authorList>
            <person name="Poehlein A."/>
            <person name="Montoya Solano J.D."/>
            <person name="Flitsch S."/>
            <person name="Krabben P."/>
            <person name="Duerre P."/>
            <person name="Daniel R."/>
        </authorList>
    </citation>
    <scope>NUCLEOTIDE SEQUENCE [LARGE SCALE GENOMIC DNA]</scope>
    <source>
        <strain evidence="2 3">DSM 2619</strain>
    </source>
</reference>
<comment type="caution">
    <text evidence="2">The sequence shown here is derived from an EMBL/GenBank/DDBJ whole genome shotgun (WGS) entry which is preliminary data.</text>
</comment>
<name>A0A1S8TFG0_9CLOT</name>
<dbReference type="Pfam" id="PF14261">
    <property type="entry name" value="DUF4351"/>
    <property type="match status" value="1"/>
</dbReference>
<evidence type="ECO:0000313" key="2">
    <source>
        <dbReference type="EMBL" id="OOM76349.1"/>
    </source>
</evidence>
<dbReference type="STRING" id="29367.CLPUN_27360"/>
<protein>
    <recommendedName>
        <fullName evidence="1">DUF4351 domain-containing protein</fullName>
    </recommendedName>
</protein>
<dbReference type="EMBL" id="LZZM01000174">
    <property type="protein sequence ID" value="OOM76349.1"/>
    <property type="molecule type" value="Genomic_DNA"/>
</dbReference>
<sequence>MDYNKVEDAVFKKAMEVFKEGAAEFFGLNVKISAQAETEIKNIDIKTNAMDYLFYTDNDEYLHFEFQTTKKKEDLLIRQLIKKFKIVPEDYKKQLMILPQETIEIIGTEMFDMDSIEELKKYFNS</sequence>
<proteinExistence type="predicted"/>
<gene>
    <name evidence="2" type="ORF">CLPUN_27360</name>
</gene>
<dbReference type="AlphaFoldDB" id="A0A1S8TFG0"/>
<feature type="domain" description="DUF4351" evidence="1">
    <location>
        <begin position="70"/>
        <end position="123"/>
    </location>
</feature>
<dbReference type="RefSeq" id="WP_077847834.1">
    <property type="nucleotide sequence ID" value="NZ_LZZM01000174.1"/>
</dbReference>
<dbReference type="OrthoDB" id="1730086at2"/>
<dbReference type="InterPro" id="IPR025587">
    <property type="entry name" value="DUF4351"/>
</dbReference>
<keyword evidence="3" id="KW-1185">Reference proteome</keyword>
<dbReference type="Proteomes" id="UP000190890">
    <property type="component" value="Unassembled WGS sequence"/>
</dbReference>
<evidence type="ECO:0000259" key="1">
    <source>
        <dbReference type="Pfam" id="PF14261"/>
    </source>
</evidence>
<organism evidence="2 3">
    <name type="scientific">Clostridium puniceum</name>
    <dbReference type="NCBI Taxonomy" id="29367"/>
    <lineage>
        <taxon>Bacteria</taxon>
        <taxon>Bacillati</taxon>
        <taxon>Bacillota</taxon>
        <taxon>Clostridia</taxon>
        <taxon>Eubacteriales</taxon>
        <taxon>Clostridiaceae</taxon>
        <taxon>Clostridium</taxon>
    </lineage>
</organism>
<accession>A0A1S8TFG0</accession>